<proteinExistence type="predicted"/>
<dbReference type="InterPro" id="IPR001867">
    <property type="entry name" value="OmpR/PhoB-type_DNA-bd"/>
</dbReference>
<dbReference type="SUPFAM" id="SSF46894">
    <property type="entry name" value="C-terminal effector domain of the bipartite response regulators"/>
    <property type="match status" value="1"/>
</dbReference>
<dbReference type="RefSeq" id="WP_214237544.1">
    <property type="nucleotide sequence ID" value="NZ_JABBFR010000013.1"/>
</dbReference>
<accession>A0ABS5SXS6</accession>
<dbReference type="InterPro" id="IPR016032">
    <property type="entry name" value="Sig_transdc_resp-reg_C-effctor"/>
</dbReference>
<keyword evidence="4" id="KW-1185">Reference proteome</keyword>
<evidence type="ECO:0000313" key="3">
    <source>
        <dbReference type="EMBL" id="MBT0724886.1"/>
    </source>
</evidence>
<protein>
    <submittedName>
        <fullName evidence="3">Helix-turn-helix domain-containing protein</fullName>
    </submittedName>
</protein>
<keyword evidence="1" id="KW-0238">DNA-binding</keyword>
<evidence type="ECO:0000256" key="1">
    <source>
        <dbReference type="ARBA" id="ARBA00023125"/>
    </source>
</evidence>
<evidence type="ECO:0000259" key="2">
    <source>
        <dbReference type="Pfam" id="PF00486"/>
    </source>
</evidence>
<feature type="domain" description="OmpR/PhoB-type" evidence="2">
    <location>
        <begin position="14"/>
        <end position="80"/>
    </location>
</feature>
<dbReference type="Pfam" id="PF00486">
    <property type="entry name" value="Trans_reg_C"/>
    <property type="match status" value="1"/>
</dbReference>
<name>A0ABS5SXS6_9GAMM</name>
<organism evidence="3 4">
    <name type="scientific">Rosenbergiella gaditana</name>
    <dbReference type="NCBI Taxonomy" id="2726987"/>
    <lineage>
        <taxon>Bacteria</taxon>
        <taxon>Pseudomonadati</taxon>
        <taxon>Pseudomonadota</taxon>
        <taxon>Gammaproteobacteria</taxon>
        <taxon>Enterobacterales</taxon>
        <taxon>Erwiniaceae</taxon>
        <taxon>Rosenbergiella</taxon>
    </lineage>
</organism>
<dbReference type="EMBL" id="JABBFR010000013">
    <property type="protein sequence ID" value="MBT0724886.1"/>
    <property type="molecule type" value="Genomic_DNA"/>
</dbReference>
<comment type="caution">
    <text evidence="3">The sequence shown here is derived from an EMBL/GenBank/DDBJ whole genome shotgun (WGS) entry which is preliminary data.</text>
</comment>
<gene>
    <name evidence="3" type="ORF">HH682_10695</name>
</gene>
<sequence>MLIVGKGCFTYNRKKTELTRNENRMLSFLLNTTKSGRNYDAMVDYIWGDKKCIVSINTVSQLAYRLRSKLKGSHIPLTIKISKYEGPFLKPKRKMVIIKRTERFYRWKFYYIR</sequence>
<dbReference type="Gene3D" id="1.10.10.10">
    <property type="entry name" value="Winged helix-like DNA-binding domain superfamily/Winged helix DNA-binding domain"/>
    <property type="match status" value="1"/>
</dbReference>
<evidence type="ECO:0000313" key="4">
    <source>
        <dbReference type="Proteomes" id="UP000790096"/>
    </source>
</evidence>
<reference evidence="3 4" key="1">
    <citation type="submission" date="2020-04" db="EMBL/GenBank/DDBJ databases">
        <title>Genome sequencing of Rosenbergiella species.</title>
        <authorList>
            <person name="Alvarez-Perez S."/>
            <person name="Lievens B."/>
        </authorList>
    </citation>
    <scope>NUCLEOTIDE SEQUENCE [LARGE SCALE GENOMIC DNA]</scope>
    <source>
        <strain evidence="3 4">S61</strain>
    </source>
</reference>
<dbReference type="InterPro" id="IPR036388">
    <property type="entry name" value="WH-like_DNA-bd_sf"/>
</dbReference>
<dbReference type="Proteomes" id="UP000790096">
    <property type="component" value="Unassembled WGS sequence"/>
</dbReference>